<feature type="transmembrane region" description="Helical" evidence="1">
    <location>
        <begin position="35"/>
        <end position="52"/>
    </location>
</feature>
<organism evidence="2 3">
    <name type="scientific">Methylobacterium persicinum</name>
    <dbReference type="NCBI Taxonomy" id="374426"/>
    <lineage>
        <taxon>Bacteria</taxon>
        <taxon>Pseudomonadati</taxon>
        <taxon>Pseudomonadota</taxon>
        <taxon>Alphaproteobacteria</taxon>
        <taxon>Hyphomicrobiales</taxon>
        <taxon>Methylobacteriaceae</taxon>
        <taxon>Methylobacterium</taxon>
    </lineage>
</organism>
<evidence type="ECO:0000313" key="2">
    <source>
        <dbReference type="EMBL" id="MDQ0445290.1"/>
    </source>
</evidence>
<dbReference type="Proteomes" id="UP001236369">
    <property type="component" value="Unassembled WGS sequence"/>
</dbReference>
<evidence type="ECO:0000256" key="1">
    <source>
        <dbReference type="SAM" id="Phobius"/>
    </source>
</evidence>
<keyword evidence="1" id="KW-0812">Transmembrane</keyword>
<feature type="transmembrane region" description="Helical" evidence="1">
    <location>
        <begin position="6"/>
        <end position="28"/>
    </location>
</feature>
<dbReference type="EMBL" id="JAUSVV010000024">
    <property type="protein sequence ID" value="MDQ0445290.1"/>
    <property type="molecule type" value="Genomic_DNA"/>
</dbReference>
<keyword evidence="3" id="KW-1185">Reference proteome</keyword>
<protein>
    <submittedName>
        <fullName evidence="2">Membrane-bound ClpP family serine protease</fullName>
    </submittedName>
</protein>
<keyword evidence="1" id="KW-0472">Membrane</keyword>
<accession>A0ABU0HSK9</accession>
<keyword evidence="1" id="KW-1133">Transmembrane helix</keyword>
<reference evidence="2 3" key="1">
    <citation type="submission" date="2023-07" db="EMBL/GenBank/DDBJ databases">
        <title>Genomic Encyclopedia of Type Strains, Phase IV (KMG-IV): sequencing the most valuable type-strain genomes for metagenomic binning, comparative biology and taxonomic classification.</title>
        <authorList>
            <person name="Goeker M."/>
        </authorList>
    </citation>
    <scope>NUCLEOTIDE SEQUENCE [LARGE SCALE GENOMIC DNA]</scope>
    <source>
        <strain evidence="2 3">DSM 19562</strain>
    </source>
</reference>
<dbReference type="RefSeq" id="WP_238247249.1">
    <property type="nucleotide sequence ID" value="NZ_BPQX01000006.1"/>
</dbReference>
<dbReference type="GO" id="GO:0006508">
    <property type="term" value="P:proteolysis"/>
    <property type="evidence" value="ECO:0007669"/>
    <property type="project" value="UniProtKB-KW"/>
</dbReference>
<comment type="caution">
    <text evidence="2">The sequence shown here is derived from an EMBL/GenBank/DDBJ whole genome shotgun (WGS) entry which is preliminary data.</text>
</comment>
<sequence>MLNAFQVAGLATHALVLLIGLGAILGLVPLARGRRAGFGLVLMATAMTIVVLEPHLRLGAVGVGAYVVGFLGGLWMLLGPGSPGPGGPAAPRG</sequence>
<keyword evidence="2" id="KW-0378">Hydrolase</keyword>
<feature type="transmembrane region" description="Helical" evidence="1">
    <location>
        <begin position="58"/>
        <end position="78"/>
    </location>
</feature>
<evidence type="ECO:0000313" key="3">
    <source>
        <dbReference type="Proteomes" id="UP001236369"/>
    </source>
</evidence>
<proteinExistence type="predicted"/>
<keyword evidence="2" id="KW-0645">Protease</keyword>
<name>A0ABU0HSK9_9HYPH</name>
<dbReference type="GO" id="GO:0008233">
    <property type="term" value="F:peptidase activity"/>
    <property type="evidence" value="ECO:0007669"/>
    <property type="project" value="UniProtKB-KW"/>
</dbReference>
<gene>
    <name evidence="2" type="ORF">QO016_004819</name>
</gene>